<evidence type="ECO:0000313" key="6">
    <source>
        <dbReference type="EMBL" id="ODQ79696.1"/>
    </source>
</evidence>
<dbReference type="Gene3D" id="2.160.10.10">
    <property type="entry name" value="Hexapeptide repeat proteins"/>
    <property type="match status" value="1"/>
</dbReference>
<organism evidence="6 7">
    <name type="scientific">Babjeviella inositovora NRRL Y-12698</name>
    <dbReference type="NCBI Taxonomy" id="984486"/>
    <lineage>
        <taxon>Eukaryota</taxon>
        <taxon>Fungi</taxon>
        <taxon>Dikarya</taxon>
        <taxon>Ascomycota</taxon>
        <taxon>Saccharomycotina</taxon>
        <taxon>Pichiomycetes</taxon>
        <taxon>Serinales incertae sedis</taxon>
        <taxon>Babjeviella</taxon>
    </lineage>
</organism>
<dbReference type="STRING" id="984486.A0A1E3QPQ9"/>
<evidence type="ECO:0000256" key="2">
    <source>
        <dbReference type="ARBA" id="ARBA00022490"/>
    </source>
</evidence>
<evidence type="ECO:0000256" key="5">
    <source>
        <dbReference type="ARBA" id="ARBA00034865"/>
    </source>
</evidence>
<proteinExistence type="inferred from homology"/>
<evidence type="ECO:0000256" key="3">
    <source>
        <dbReference type="ARBA" id="ARBA00023212"/>
    </source>
</evidence>
<gene>
    <name evidence="6" type="ORF">BABINDRAFT_36041</name>
</gene>
<dbReference type="Proteomes" id="UP000094336">
    <property type="component" value="Unassembled WGS sequence"/>
</dbReference>
<keyword evidence="2" id="KW-0963">Cytoplasm</keyword>
<keyword evidence="3" id="KW-0206">Cytoskeleton</keyword>
<evidence type="ECO:0000256" key="1">
    <source>
        <dbReference type="ARBA" id="ARBA00004245"/>
    </source>
</evidence>
<evidence type="ECO:0000256" key="4">
    <source>
        <dbReference type="ARBA" id="ARBA00034706"/>
    </source>
</evidence>
<dbReference type="InterPro" id="IPR047125">
    <property type="entry name" value="DCTN5"/>
</dbReference>
<evidence type="ECO:0000313" key="7">
    <source>
        <dbReference type="Proteomes" id="UP000094336"/>
    </source>
</evidence>
<dbReference type="RefSeq" id="XP_018985024.1">
    <property type="nucleotide sequence ID" value="XM_019131748.1"/>
</dbReference>
<dbReference type="AlphaFoldDB" id="A0A1E3QPQ9"/>
<dbReference type="EMBL" id="KV454431">
    <property type="protein sequence ID" value="ODQ79696.1"/>
    <property type="molecule type" value="Genomic_DNA"/>
</dbReference>
<sequence length="181" mass="19662">MTYIETSSGNRISREAVITGSDRILISGHTTVHPYAYLHGQVTLHDSLHPEDAQDLVPTISIGKYCYVDHHASLTPPAYPSEKHLHGTLKIGNYVVLGEYCAVEAASLGNRILVGARARLSNMCVVYDCCVIEPDTVVPPKCVVPPFSLVSGAGPTFKVKDLNGCYKEIIELEARELNVLG</sequence>
<comment type="subcellular location">
    <subcellularLocation>
        <location evidence="1">Cytoplasm</location>
        <location evidence="1">Cytoskeleton</location>
    </subcellularLocation>
</comment>
<accession>A0A1E3QPQ9</accession>
<dbReference type="Pfam" id="PF21711">
    <property type="entry name" value="DCTN5"/>
    <property type="match status" value="1"/>
</dbReference>
<dbReference type="InterPro" id="IPR011004">
    <property type="entry name" value="Trimer_LpxA-like_sf"/>
</dbReference>
<reference evidence="7" key="1">
    <citation type="submission" date="2016-05" db="EMBL/GenBank/DDBJ databases">
        <title>Comparative genomics of biotechnologically important yeasts.</title>
        <authorList>
            <consortium name="DOE Joint Genome Institute"/>
            <person name="Riley R."/>
            <person name="Haridas S."/>
            <person name="Wolfe K.H."/>
            <person name="Lopes M.R."/>
            <person name="Hittinger C.T."/>
            <person name="Goker M."/>
            <person name="Salamov A."/>
            <person name="Wisecaver J."/>
            <person name="Long T.M."/>
            <person name="Aerts A.L."/>
            <person name="Barry K."/>
            <person name="Choi C."/>
            <person name="Clum A."/>
            <person name="Coughlan A.Y."/>
            <person name="Deshpande S."/>
            <person name="Douglass A.P."/>
            <person name="Hanson S.J."/>
            <person name="Klenk H.-P."/>
            <person name="Labutti K."/>
            <person name="Lapidus A."/>
            <person name="Lindquist E."/>
            <person name="Lipzen A."/>
            <person name="Meier-Kolthoff J.P."/>
            <person name="Ohm R.A."/>
            <person name="Otillar R.P."/>
            <person name="Pangilinan J."/>
            <person name="Peng Y."/>
            <person name="Rokas A."/>
            <person name="Rosa C.A."/>
            <person name="Scheuner C."/>
            <person name="Sibirny A.A."/>
            <person name="Slot J.C."/>
            <person name="Stielow J.B."/>
            <person name="Sun H."/>
            <person name="Kurtzman C.P."/>
            <person name="Blackwell M."/>
            <person name="Grigoriev I.V."/>
            <person name="Jeffries T.W."/>
        </authorList>
    </citation>
    <scope>NUCLEOTIDE SEQUENCE [LARGE SCALE GENOMIC DNA]</scope>
    <source>
        <strain evidence="7">NRRL Y-12698</strain>
    </source>
</reference>
<comment type="similarity">
    <text evidence="4">Belongs to the dynactin subunits 5/6 family. Dynactin subunit 5 subfamily.</text>
</comment>
<dbReference type="PANTHER" id="PTHR46126">
    <property type="entry name" value="DYNACTIN SUBUNIT 5"/>
    <property type="match status" value="1"/>
</dbReference>
<dbReference type="GO" id="GO:0005869">
    <property type="term" value="C:dynactin complex"/>
    <property type="evidence" value="ECO:0007669"/>
    <property type="project" value="TreeGrafter"/>
</dbReference>
<dbReference type="SUPFAM" id="SSF51161">
    <property type="entry name" value="Trimeric LpxA-like enzymes"/>
    <property type="match status" value="1"/>
</dbReference>
<keyword evidence="7" id="KW-1185">Reference proteome</keyword>
<dbReference type="OrthoDB" id="417208at2759"/>
<protein>
    <recommendedName>
        <fullName evidence="5">Dynactin subunit 5</fullName>
    </recommendedName>
</protein>
<dbReference type="GeneID" id="30149601"/>
<name>A0A1E3QPQ9_9ASCO</name>
<dbReference type="PANTHER" id="PTHR46126:SF1">
    <property type="entry name" value="DYNACTIN SUBUNIT 5"/>
    <property type="match status" value="1"/>
</dbReference>